<protein>
    <submittedName>
        <fullName evidence="2">Uncharacterized protein</fullName>
    </submittedName>
</protein>
<dbReference type="Gramene" id="mRNA:HanXRQr2_Chr05g0235961">
    <property type="protein sequence ID" value="mRNA:HanXRQr2_Chr05g0235961"/>
    <property type="gene ID" value="HanXRQr2_Chr05g0235961"/>
</dbReference>
<dbReference type="Proteomes" id="UP000215914">
    <property type="component" value="Unassembled WGS sequence"/>
</dbReference>
<keyword evidence="1" id="KW-0472">Membrane</keyword>
<keyword evidence="1" id="KW-0812">Transmembrane</keyword>
<evidence type="ECO:0000256" key="1">
    <source>
        <dbReference type="SAM" id="Phobius"/>
    </source>
</evidence>
<reference evidence="2" key="1">
    <citation type="journal article" date="2017" name="Nature">
        <title>The sunflower genome provides insights into oil metabolism, flowering and Asterid evolution.</title>
        <authorList>
            <person name="Badouin H."/>
            <person name="Gouzy J."/>
            <person name="Grassa C.J."/>
            <person name="Murat F."/>
            <person name="Staton S.E."/>
            <person name="Cottret L."/>
            <person name="Lelandais-Briere C."/>
            <person name="Owens G.L."/>
            <person name="Carrere S."/>
            <person name="Mayjonade B."/>
            <person name="Legrand L."/>
            <person name="Gill N."/>
            <person name="Kane N.C."/>
            <person name="Bowers J.E."/>
            <person name="Hubner S."/>
            <person name="Bellec A."/>
            <person name="Berard A."/>
            <person name="Berges H."/>
            <person name="Blanchet N."/>
            <person name="Boniface M.C."/>
            <person name="Brunel D."/>
            <person name="Catrice O."/>
            <person name="Chaidir N."/>
            <person name="Claudel C."/>
            <person name="Donnadieu C."/>
            <person name="Faraut T."/>
            <person name="Fievet G."/>
            <person name="Helmstetter N."/>
            <person name="King M."/>
            <person name="Knapp S.J."/>
            <person name="Lai Z."/>
            <person name="Le Paslier M.C."/>
            <person name="Lippi Y."/>
            <person name="Lorenzon L."/>
            <person name="Mandel J.R."/>
            <person name="Marage G."/>
            <person name="Marchand G."/>
            <person name="Marquand E."/>
            <person name="Bret-Mestries E."/>
            <person name="Morien E."/>
            <person name="Nambeesan S."/>
            <person name="Nguyen T."/>
            <person name="Pegot-Espagnet P."/>
            <person name="Pouilly N."/>
            <person name="Raftis F."/>
            <person name="Sallet E."/>
            <person name="Schiex T."/>
            <person name="Thomas J."/>
            <person name="Vandecasteele C."/>
            <person name="Vares D."/>
            <person name="Vear F."/>
            <person name="Vautrin S."/>
            <person name="Crespi M."/>
            <person name="Mangin B."/>
            <person name="Burke J.M."/>
            <person name="Salse J."/>
            <person name="Munos S."/>
            <person name="Vincourt P."/>
            <person name="Rieseberg L.H."/>
            <person name="Langlade N.B."/>
        </authorList>
    </citation>
    <scope>NUCLEOTIDE SEQUENCE</scope>
    <source>
        <tissue evidence="2">Leaves</tissue>
    </source>
</reference>
<evidence type="ECO:0000313" key="3">
    <source>
        <dbReference type="Proteomes" id="UP000215914"/>
    </source>
</evidence>
<comment type="caution">
    <text evidence="2">The sequence shown here is derived from an EMBL/GenBank/DDBJ whole genome shotgun (WGS) entry which is preliminary data.</text>
</comment>
<proteinExistence type="predicted"/>
<dbReference type="AlphaFoldDB" id="A0A9K3J3B5"/>
<evidence type="ECO:0000313" key="2">
    <source>
        <dbReference type="EMBL" id="KAF5807647.1"/>
    </source>
</evidence>
<dbReference type="EMBL" id="MNCJ02000320">
    <property type="protein sequence ID" value="KAF5807647.1"/>
    <property type="molecule type" value="Genomic_DNA"/>
</dbReference>
<name>A0A9K3J3B5_HELAN</name>
<organism evidence="2 3">
    <name type="scientific">Helianthus annuus</name>
    <name type="common">Common sunflower</name>
    <dbReference type="NCBI Taxonomy" id="4232"/>
    <lineage>
        <taxon>Eukaryota</taxon>
        <taxon>Viridiplantae</taxon>
        <taxon>Streptophyta</taxon>
        <taxon>Embryophyta</taxon>
        <taxon>Tracheophyta</taxon>
        <taxon>Spermatophyta</taxon>
        <taxon>Magnoliopsida</taxon>
        <taxon>eudicotyledons</taxon>
        <taxon>Gunneridae</taxon>
        <taxon>Pentapetalae</taxon>
        <taxon>asterids</taxon>
        <taxon>campanulids</taxon>
        <taxon>Asterales</taxon>
        <taxon>Asteraceae</taxon>
        <taxon>Asteroideae</taxon>
        <taxon>Heliantheae alliance</taxon>
        <taxon>Heliantheae</taxon>
        <taxon>Helianthus</taxon>
    </lineage>
</organism>
<feature type="transmembrane region" description="Helical" evidence="1">
    <location>
        <begin position="12"/>
        <end position="31"/>
    </location>
</feature>
<reference evidence="2" key="2">
    <citation type="submission" date="2020-06" db="EMBL/GenBank/DDBJ databases">
        <title>Helianthus annuus Genome sequencing and assembly Release 2.</title>
        <authorList>
            <person name="Gouzy J."/>
            <person name="Langlade N."/>
            <person name="Munos S."/>
        </authorList>
    </citation>
    <scope>NUCLEOTIDE SEQUENCE</scope>
    <source>
        <tissue evidence="2">Leaves</tissue>
    </source>
</reference>
<accession>A0A9K3J3B5</accession>
<sequence length="125" mass="14036">MGNDTGKLNSLLFLPLVRGTKILFMLLKGIFFKSQMVVVRLCLEFVKCVGCYACHIACRLDCALCGLLCKVCLLLRVSHSVAIGLRFIWSSFSTNGYLRFPLNLIYVNQASLIAMGKRFIPLHVF</sequence>
<keyword evidence="1" id="KW-1133">Transmembrane helix</keyword>
<keyword evidence="3" id="KW-1185">Reference proteome</keyword>
<gene>
    <name evidence="2" type="ORF">HanXRQr2_Chr05g0235961</name>
</gene>